<gene>
    <name evidence="1" type="ORF">GWG61_00810</name>
</gene>
<comment type="caution">
    <text evidence="1">The sequence shown here is derived from an EMBL/GenBank/DDBJ whole genome shotgun (WGS) entry which is preliminary data.</text>
</comment>
<dbReference type="AlphaFoldDB" id="A0A6B2FQX6"/>
<reference evidence="1" key="1">
    <citation type="submission" date="2020-01" db="EMBL/GenBank/DDBJ databases">
        <title>Vaginal microbiome of pregnant Indian women: Insights into the genome of dominants Lactobacillus species.</title>
        <authorList>
            <person name="Das B."/>
            <person name="Mehta O."/>
            <person name="Ghosh T.S."/>
            <person name="Kothidar A."/>
            <person name="Gowtham M.R."/>
            <person name="Mitra R."/>
            <person name="Kshetrapal P."/>
            <person name="Wadhwa N."/>
            <person name="Thiruvengadam R."/>
            <person name="Nair G.B."/>
            <person name="Bhatnagar S."/>
            <person name="Das B."/>
        </authorList>
    </citation>
    <scope>NUCLEOTIDE SEQUENCE</scope>
    <source>
        <strain evidence="1">Indica</strain>
    </source>
</reference>
<evidence type="ECO:0000313" key="1">
    <source>
        <dbReference type="EMBL" id="NDJ73071.1"/>
    </source>
</evidence>
<sequence length="422" mass="49228">MLSNRMKELLDMVYETPNTIDLVIVVQTPNFEETFISDNLRRSYQPARAEGLIFRLIGTFVQKLDLDYHEFIDVLKGDLEDDLFNVDAMRKLKRPSQKLSEDKFKKAENRVEDVVDFAEELVSEGAIGDYVLVVNYTDQLGDVFFHDTSDQNMSTYHDIQVMLMEYANRQLLNPVAVIKDLERKRPAPAKLLNKSAFEDREINGFKIEDFWQIYRVPYQGGQFDLEIPEGLRFEKALIKYSKNLQRLDLTYFILFVRTDRYVYLITPAFKTEDDLVEALAGYLTTLEVNMDFTDEKFKEISDMMLEEKSYLGLVHGGDVAYAIDLPVKREINDGQEIRKQINDVFSDLLTYQKLGTVHDFYLFANVKENNFTGGMMKENNLTSYLLNFVELLAYLTHMYPNLAPKKIIDLVATKEELKRKRK</sequence>
<organism evidence="1">
    <name type="scientific">Lactobacillus paragasseri</name>
    <dbReference type="NCBI Taxonomy" id="2107999"/>
    <lineage>
        <taxon>Bacteria</taxon>
        <taxon>Bacillati</taxon>
        <taxon>Bacillota</taxon>
        <taxon>Bacilli</taxon>
        <taxon>Lactobacillales</taxon>
        <taxon>Lactobacillaceae</taxon>
        <taxon>Lactobacillus</taxon>
    </lineage>
</organism>
<accession>A0A6B2FQX6</accession>
<protein>
    <submittedName>
        <fullName evidence="1">Uncharacterized protein</fullName>
    </submittedName>
</protein>
<dbReference type="EMBL" id="JAADJO010000001">
    <property type="protein sequence ID" value="NDJ73071.1"/>
    <property type="molecule type" value="Genomic_DNA"/>
</dbReference>
<dbReference type="RefSeq" id="WP_162013766.1">
    <property type="nucleotide sequence ID" value="NZ_CAZZQF010000001.1"/>
</dbReference>
<name>A0A6B2FQX6_9LACO</name>
<proteinExistence type="predicted"/>